<dbReference type="EMBL" id="ML978073">
    <property type="protein sequence ID" value="KAF2012069.1"/>
    <property type="molecule type" value="Genomic_DNA"/>
</dbReference>
<evidence type="ECO:0000256" key="4">
    <source>
        <dbReference type="ARBA" id="ARBA00022912"/>
    </source>
</evidence>
<feature type="compositionally biased region" description="Low complexity" evidence="11">
    <location>
        <begin position="674"/>
        <end position="686"/>
    </location>
</feature>
<evidence type="ECO:0000256" key="6">
    <source>
        <dbReference type="ARBA" id="ARBA00040602"/>
    </source>
</evidence>
<comment type="catalytic activity">
    <reaction evidence="7 9">
        <text>O-phospho-L-seryl-[protein] + H2O = L-seryl-[protein] + phosphate</text>
        <dbReference type="Rhea" id="RHEA:20629"/>
        <dbReference type="Rhea" id="RHEA-COMP:9863"/>
        <dbReference type="Rhea" id="RHEA-COMP:11604"/>
        <dbReference type="ChEBI" id="CHEBI:15377"/>
        <dbReference type="ChEBI" id="CHEBI:29999"/>
        <dbReference type="ChEBI" id="CHEBI:43474"/>
        <dbReference type="ChEBI" id="CHEBI:83421"/>
        <dbReference type="EC" id="3.1.3.16"/>
    </reaction>
</comment>
<dbReference type="Proteomes" id="UP000799778">
    <property type="component" value="Unassembled WGS sequence"/>
</dbReference>
<dbReference type="Pfam" id="PF00533">
    <property type="entry name" value="BRCT"/>
    <property type="match status" value="1"/>
</dbReference>
<gene>
    <name evidence="14" type="ORF">BU24DRAFT_269124</name>
</gene>
<dbReference type="InterPro" id="IPR036420">
    <property type="entry name" value="BRCT_dom_sf"/>
</dbReference>
<protein>
    <recommendedName>
        <fullName evidence="6 9">RNA polymerase II subunit A C-terminal domain phosphatase</fullName>
        <ecNumber evidence="2 9">3.1.3.16</ecNumber>
    </recommendedName>
</protein>
<dbReference type="CDD" id="cd07521">
    <property type="entry name" value="HAD_FCP1-like"/>
    <property type="match status" value="1"/>
</dbReference>
<proteinExistence type="predicted"/>
<evidence type="ECO:0000256" key="7">
    <source>
        <dbReference type="ARBA" id="ARBA00047761"/>
    </source>
</evidence>
<dbReference type="SMART" id="SM00577">
    <property type="entry name" value="CPDc"/>
    <property type="match status" value="1"/>
</dbReference>
<sequence length="806" mass="90870">MLIKAPTGLHYPITVVELKRKRDDEVRRSTPLFSYTYETKVTEGDKYGDEKEVTKRFPARFDSSADGKISRWFIKNGDILPRAGVQICEVEEPCTHEIQFGSLCANCGRDMTVVDYLTQESNLNRATVNMTHDNTALLVSQKEAARAEEVSRERLLKGKKLSLIVDLDQTVIHTTCERTIAEWQSDPENPNYDAVKDVQSFQLADDNVAHVAANWYYVKMRPGLKEFFERVSQMYEMHVYTMATRAYAQAVAKIIDPDRRYFGDRILSRDENYTDKLKSLNRLFPTNTDMVVIIDDRADIWHYSENLIRVPVFNFFPGAGDINASFLPKQQELVTTSSKPATATIQAKQVEESPAVKAVSIAGNPPEANGALTEIEQQLISMGAADSPEVLEQQAKEQEKVIITQQTERPLLQKQLMLDKEDEEAEVEDENDQLGEVQNGDSHHADHHRHRHSILHDDDRGLDIIEYHLRRVHNTFYAEYRKAAPPVDRVSELRGGKSPKKRFDEFVPDIKELMPRIKREVLGDTNIVFSGIIPLGMDVQSSDFAQWVKSFGAEVSLNVTKRTTHVIANPDRKTTKVKKAARYPNIKIVNADWMFQCCSRWEHLDEEPYIIEVDPAEREGSPIDDFEDTDVGASAEEDGAGETGEPLTLDISWESMDDELQAFMDESDTEDNSNSDSESVRSDTSVQSETKRKGQKRKRAATASAEASDADDSDASVNSTSKLQRRKKRTLERVTSLTNVVTAEKTSGLPSPETTGPEEEAIEGELENDPDPAGLAQEDSDPEAEDDDEFAAEMLAEFRKSDSEEA</sequence>
<evidence type="ECO:0000313" key="15">
    <source>
        <dbReference type="Proteomes" id="UP000799778"/>
    </source>
</evidence>
<dbReference type="Pfam" id="PF03031">
    <property type="entry name" value="NIF"/>
    <property type="match status" value="1"/>
</dbReference>
<feature type="domain" description="BRCT" evidence="12">
    <location>
        <begin position="517"/>
        <end position="611"/>
    </location>
</feature>
<dbReference type="SMART" id="SM00292">
    <property type="entry name" value="BRCT"/>
    <property type="match status" value="1"/>
</dbReference>
<dbReference type="GO" id="GO:0005634">
    <property type="term" value="C:nucleus"/>
    <property type="evidence" value="ECO:0007669"/>
    <property type="project" value="UniProtKB-SubCell"/>
</dbReference>
<feature type="compositionally biased region" description="Basic and acidic residues" evidence="11">
    <location>
        <begin position="796"/>
        <end position="806"/>
    </location>
</feature>
<dbReference type="FunFam" id="3.40.50.10190:FF:000049">
    <property type="entry name" value="RNA Polymerase II CTD phosphatase Fcp1"/>
    <property type="match status" value="1"/>
</dbReference>
<organism evidence="14 15">
    <name type="scientific">Aaosphaeria arxii CBS 175.79</name>
    <dbReference type="NCBI Taxonomy" id="1450172"/>
    <lineage>
        <taxon>Eukaryota</taxon>
        <taxon>Fungi</taxon>
        <taxon>Dikarya</taxon>
        <taxon>Ascomycota</taxon>
        <taxon>Pezizomycotina</taxon>
        <taxon>Dothideomycetes</taxon>
        <taxon>Pleosporomycetidae</taxon>
        <taxon>Pleosporales</taxon>
        <taxon>Pleosporales incertae sedis</taxon>
        <taxon>Aaosphaeria</taxon>
    </lineage>
</organism>
<evidence type="ECO:0000256" key="10">
    <source>
        <dbReference type="SAM" id="Coils"/>
    </source>
</evidence>
<feature type="region of interest" description="Disordered" evidence="11">
    <location>
        <begin position="614"/>
        <end position="646"/>
    </location>
</feature>
<evidence type="ECO:0000256" key="5">
    <source>
        <dbReference type="ARBA" id="ARBA00023242"/>
    </source>
</evidence>
<feature type="domain" description="FCP1 homology" evidence="13">
    <location>
        <begin position="156"/>
        <end position="333"/>
    </location>
</feature>
<dbReference type="InterPro" id="IPR001357">
    <property type="entry name" value="BRCT_dom"/>
</dbReference>
<dbReference type="CDD" id="cd17729">
    <property type="entry name" value="BRCT_CTDP1"/>
    <property type="match status" value="1"/>
</dbReference>
<keyword evidence="3 9" id="KW-0378">Hydrolase</keyword>
<keyword evidence="15" id="KW-1185">Reference proteome</keyword>
<evidence type="ECO:0000256" key="8">
    <source>
        <dbReference type="ARBA" id="ARBA00048336"/>
    </source>
</evidence>
<dbReference type="PANTHER" id="PTHR23081:SF36">
    <property type="entry name" value="RNA POLYMERASE II SUBUNIT A C-TERMINAL DOMAIN PHOSPHATASE"/>
    <property type="match status" value="1"/>
</dbReference>
<evidence type="ECO:0000256" key="1">
    <source>
        <dbReference type="ARBA" id="ARBA00004123"/>
    </source>
</evidence>
<keyword evidence="5 9" id="KW-0539">Nucleus</keyword>
<dbReference type="NCBIfam" id="TIGR02250">
    <property type="entry name" value="FCP1_euk"/>
    <property type="match status" value="1"/>
</dbReference>
<comment type="function">
    <text evidence="9">This promotes the activity of RNA polymerase II.</text>
</comment>
<comment type="catalytic activity">
    <reaction evidence="8 9">
        <text>O-phospho-L-threonyl-[protein] + H2O = L-threonyl-[protein] + phosphate</text>
        <dbReference type="Rhea" id="RHEA:47004"/>
        <dbReference type="Rhea" id="RHEA-COMP:11060"/>
        <dbReference type="Rhea" id="RHEA-COMP:11605"/>
        <dbReference type="ChEBI" id="CHEBI:15377"/>
        <dbReference type="ChEBI" id="CHEBI:30013"/>
        <dbReference type="ChEBI" id="CHEBI:43474"/>
        <dbReference type="ChEBI" id="CHEBI:61977"/>
        <dbReference type="EC" id="3.1.3.16"/>
    </reaction>
</comment>
<evidence type="ECO:0000259" key="13">
    <source>
        <dbReference type="PROSITE" id="PS50969"/>
    </source>
</evidence>
<feature type="compositionally biased region" description="Acidic residues" evidence="11">
    <location>
        <begin position="756"/>
        <end position="770"/>
    </location>
</feature>
<accession>A0A6A5XGT0</accession>
<evidence type="ECO:0000256" key="9">
    <source>
        <dbReference type="RuleBase" id="RU366066"/>
    </source>
</evidence>
<dbReference type="InterPro" id="IPR023214">
    <property type="entry name" value="HAD_sf"/>
</dbReference>
<dbReference type="InterPro" id="IPR036412">
    <property type="entry name" value="HAD-like_sf"/>
</dbReference>
<dbReference type="SUPFAM" id="SSF52113">
    <property type="entry name" value="BRCT domain"/>
    <property type="match status" value="1"/>
</dbReference>
<dbReference type="RefSeq" id="XP_033380408.1">
    <property type="nucleotide sequence ID" value="XM_033522573.1"/>
</dbReference>
<evidence type="ECO:0000313" key="14">
    <source>
        <dbReference type="EMBL" id="KAF2012069.1"/>
    </source>
</evidence>
<dbReference type="Gene3D" id="3.40.50.1000">
    <property type="entry name" value="HAD superfamily/HAD-like"/>
    <property type="match status" value="1"/>
</dbReference>
<dbReference type="Gene3D" id="3.40.50.10190">
    <property type="entry name" value="BRCT domain"/>
    <property type="match status" value="1"/>
</dbReference>
<dbReference type="PANTHER" id="PTHR23081">
    <property type="entry name" value="RNA POLYMERASE II CTD PHOSPHATASE"/>
    <property type="match status" value="1"/>
</dbReference>
<name>A0A6A5XGT0_9PLEO</name>
<comment type="subcellular location">
    <subcellularLocation>
        <location evidence="1 9">Nucleus</location>
    </subcellularLocation>
</comment>
<dbReference type="InterPro" id="IPR004274">
    <property type="entry name" value="FCP1_dom"/>
</dbReference>
<evidence type="ECO:0000259" key="12">
    <source>
        <dbReference type="PROSITE" id="PS50172"/>
    </source>
</evidence>
<feature type="compositionally biased region" description="Polar residues" evidence="11">
    <location>
        <begin position="733"/>
        <end position="749"/>
    </location>
</feature>
<evidence type="ECO:0000256" key="3">
    <source>
        <dbReference type="ARBA" id="ARBA00022801"/>
    </source>
</evidence>
<feature type="compositionally biased region" description="Acidic residues" evidence="11">
    <location>
        <begin position="622"/>
        <end position="640"/>
    </location>
</feature>
<evidence type="ECO:0000256" key="11">
    <source>
        <dbReference type="SAM" id="MobiDB-lite"/>
    </source>
</evidence>
<dbReference type="OrthoDB" id="10249888at2759"/>
<feature type="coiled-coil region" evidence="10">
    <location>
        <begin position="413"/>
        <end position="440"/>
    </location>
</feature>
<dbReference type="PROSITE" id="PS50969">
    <property type="entry name" value="FCP1"/>
    <property type="match status" value="1"/>
</dbReference>
<dbReference type="Gene3D" id="1.10.287.10">
    <property type="entry name" value="S15/NS1, RNA-binding"/>
    <property type="match status" value="1"/>
</dbReference>
<feature type="compositionally biased region" description="Acidic residues" evidence="11">
    <location>
        <begin position="778"/>
        <end position="791"/>
    </location>
</feature>
<keyword evidence="4" id="KW-0904">Protein phosphatase</keyword>
<dbReference type="GeneID" id="54279970"/>
<dbReference type="PROSITE" id="PS50172">
    <property type="entry name" value="BRCT"/>
    <property type="match status" value="1"/>
</dbReference>
<dbReference type="EC" id="3.1.3.16" evidence="2 9"/>
<dbReference type="InterPro" id="IPR039189">
    <property type="entry name" value="Fcp1"/>
</dbReference>
<dbReference type="InterPro" id="IPR011947">
    <property type="entry name" value="FCP1_euk"/>
</dbReference>
<dbReference type="SUPFAM" id="SSF56784">
    <property type="entry name" value="HAD-like"/>
    <property type="match status" value="1"/>
</dbReference>
<reference evidence="14" key="1">
    <citation type="journal article" date="2020" name="Stud. Mycol.">
        <title>101 Dothideomycetes genomes: a test case for predicting lifestyles and emergence of pathogens.</title>
        <authorList>
            <person name="Haridas S."/>
            <person name="Albert R."/>
            <person name="Binder M."/>
            <person name="Bloem J."/>
            <person name="Labutti K."/>
            <person name="Salamov A."/>
            <person name="Andreopoulos B."/>
            <person name="Baker S."/>
            <person name="Barry K."/>
            <person name="Bills G."/>
            <person name="Bluhm B."/>
            <person name="Cannon C."/>
            <person name="Castanera R."/>
            <person name="Culley D."/>
            <person name="Daum C."/>
            <person name="Ezra D."/>
            <person name="Gonzalez J."/>
            <person name="Henrissat B."/>
            <person name="Kuo A."/>
            <person name="Liang C."/>
            <person name="Lipzen A."/>
            <person name="Lutzoni F."/>
            <person name="Magnuson J."/>
            <person name="Mondo S."/>
            <person name="Nolan M."/>
            <person name="Ohm R."/>
            <person name="Pangilinan J."/>
            <person name="Park H.-J."/>
            <person name="Ramirez L."/>
            <person name="Alfaro M."/>
            <person name="Sun H."/>
            <person name="Tritt A."/>
            <person name="Yoshinaga Y."/>
            <person name="Zwiers L.-H."/>
            <person name="Turgeon B."/>
            <person name="Goodwin S."/>
            <person name="Spatafora J."/>
            <person name="Crous P."/>
            <person name="Grigoriev I."/>
        </authorList>
    </citation>
    <scope>NUCLEOTIDE SEQUENCE</scope>
    <source>
        <strain evidence="14">CBS 175.79</strain>
    </source>
</reference>
<keyword evidence="10" id="KW-0175">Coiled coil</keyword>
<feature type="region of interest" description="Disordered" evidence="11">
    <location>
        <begin position="666"/>
        <end position="806"/>
    </location>
</feature>
<dbReference type="GO" id="GO:0008420">
    <property type="term" value="F:RNA polymerase II CTD heptapeptide repeat phosphatase activity"/>
    <property type="evidence" value="ECO:0007669"/>
    <property type="project" value="UniProtKB-UniRule"/>
</dbReference>
<dbReference type="AlphaFoldDB" id="A0A6A5XGT0"/>
<evidence type="ECO:0000256" key="2">
    <source>
        <dbReference type="ARBA" id="ARBA00013081"/>
    </source>
</evidence>